<keyword evidence="3" id="KW-0202">Cytokine</keyword>
<reference evidence="6" key="1">
    <citation type="journal article" date="2023" name="PLoS Negl. Trop. Dis.">
        <title>A genome sequence for Biomphalaria pfeifferi, the major vector snail for the human-infecting parasite Schistosoma mansoni.</title>
        <authorList>
            <person name="Bu L."/>
            <person name="Lu L."/>
            <person name="Laidemitt M.R."/>
            <person name="Zhang S.M."/>
            <person name="Mutuku M."/>
            <person name="Mkoji G."/>
            <person name="Steinauer M."/>
            <person name="Loker E.S."/>
        </authorList>
    </citation>
    <scope>NUCLEOTIDE SEQUENCE</scope>
    <source>
        <strain evidence="6">KasaAsao</strain>
    </source>
</reference>
<comment type="similarity">
    <text evidence="2">Belongs to the IL-17 family.</text>
</comment>
<dbReference type="SUPFAM" id="SSF57501">
    <property type="entry name" value="Cystine-knot cytokines"/>
    <property type="match status" value="1"/>
</dbReference>
<name>A0AAD8AQI6_BIOPF</name>
<evidence type="ECO:0000313" key="6">
    <source>
        <dbReference type="EMBL" id="KAK0039983.1"/>
    </source>
</evidence>
<evidence type="ECO:0000256" key="4">
    <source>
        <dbReference type="ARBA" id="ARBA00022525"/>
    </source>
</evidence>
<keyword evidence="5" id="KW-0732">Signal</keyword>
<dbReference type="Pfam" id="PF06083">
    <property type="entry name" value="IL17"/>
    <property type="match status" value="1"/>
</dbReference>
<dbReference type="EMBL" id="JASAOG010000368">
    <property type="protein sequence ID" value="KAK0039983.1"/>
    <property type="molecule type" value="Genomic_DNA"/>
</dbReference>
<keyword evidence="4" id="KW-0964">Secreted</keyword>
<comment type="subcellular location">
    <subcellularLocation>
        <location evidence="1">Secreted</location>
    </subcellularLocation>
</comment>
<evidence type="ECO:0000256" key="1">
    <source>
        <dbReference type="ARBA" id="ARBA00004613"/>
    </source>
</evidence>
<protein>
    <submittedName>
        <fullName evidence="6">Interleukin-17F</fullName>
    </submittedName>
</protein>
<dbReference type="InterPro" id="IPR029034">
    <property type="entry name" value="Cystine-knot_cytokine"/>
</dbReference>
<feature type="non-terminal residue" evidence="6">
    <location>
        <position position="109"/>
    </location>
</feature>
<proteinExistence type="inferred from homology"/>
<comment type="caution">
    <text evidence="6">The sequence shown here is derived from an EMBL/GenBank/DDBJ whole genome shotgun (WGS) entry which is preliminary data.</text>
</comment>
<dbReference type="Proteomes" id="UP001233172">
    <property type="component" value="Unassembled WGS sequence"/>
</dbReference>
<dbReference type="AlphaFoldDB" id="A0AAD8AQI6"/>
<accession>A0AAD8AQI6</accession>
<gene>
    <name evidence="6" type="ORF">Bpfe_030586</name>
</gene>
<dbReference type="PRINTS" id="PR01932">
    <property type="entry name" value="INTRLEUKIN17"/>
</dbReference>
<dbReference type="Gene3D" id="2.10.90.10">
    <property type="entry name" value="Cystine-knot cytokines"/>
    <property type="match status" value="1"/>
</dbReference>
<reference evidence="6" key="2">
    <citation type="submission" date="2023-04" db="EMBL/GenBank/DDBJ databases">
        <authorList>
            <person name="Bu L."/>
            <person name="Lu L."/>
            <person name="Laidemitt M.R."/>
            <person name="Zhang S.M."/>
            <person name="Mutuku M."/>
            <person name="Mkoji G."/>
            <person name="Steinauer M."/>
            <person name="Loker E.S."/>
        </authorList>
    </citation>
    <scope>NUCLEOTIDE SEQUENCE</scope>
    <source>
        <strain evidence="6">KasaAsao</strain>
        <tissue evidence="6">Whole Snail</tissue>
    </source>
</reference>
<evidence type="ECO:0000256" key="3">
    <source>
        <dbReference type="ARBA" id="ARBA00022514"/>
    </source>
</evidence>
<keyword evidence="7" id="KW-1185">Reference proteome</keyword>
<organism evidence="6 7">
    <name type="scientific">Biomphalaria pfeifferi</name>
    <name type="common">Bloodfluke planorb</name>
    <name type="synonym">Freshwater snail</name>
    <dbReference type="NCBI Taxonomy" id="112525"/>
    <lineage>
        <taxon>Eukaryota</taxon>
        <taxon>Metazoa</taxon>
        <taxon>Spiralia</taxon>
        <taxon>Lophotrochozoa</taxon>
        <taxon>Mollusca</taxon>
        <taxon>Gastropoda</taxon>
        <taxon>Heterobranchia</taxon>
        <taxon>Euthyneura</taxon>
        <taxon>Panpulmonata</taxon>
        <taxon>Hygrophila</taxon>
        <taxon>Lymnaeoidea</taxon>
        <taxon>Planorbidae</taxon>
        <taxon>Biomphalaria</taxon>
    </lineage>
</organism>
<sequence length="109" mass="12676">SDVKIENNVTSTCPWRFRLVWNPNRVPETFVEAECLTQQCLNITYTQGTAAALAKQDFQSDTKCSKVEYARWIQEKYRKRNGKIGLRKRLIMINVGCTCNHKSYVELNN</sequence>
<dbReference type="GO" id="GO:0005125">
    <property type="term" value="F:cytokine activity"/>
    <property type="evidence" value="ECO:0007669"/>
    <property type="project" value="UniProtKB-KW"/>
</dbReference>
<dbReference type="InterPro" id="IPR010345">
    <property type="entry name" value="IL-17_fam"/>
</dbReference>
<evidence type="ECO:0000313" key="7">
    <source>
        <dbReference type="Proteomes" id="UP001233172"/>
    </source>
</evidence>
<dbReference type="InterPro" id="IPR020440">
    <property type="entry name" value="IL-17_chr"/>
</dbReference>
<evidence type="ECO:0000256" key="2">
    <source>
        <dbReference type="ARBA" id="ARBA00007236"/>
    </source>
</evidence>
<evidence type="ECO:0000256" key="5">
    <source>
        <dbReference type="ARBA" id="ARBA00022729"/>
    </source>
</evidence>
<dbReference type="GO" id="GO:0005615">
    <property type="term" value="C:extracellular space"/>
    <property type="evidence" value="ECO:0007669"/>
    <property type="project" value="UniProtKB-KW"/>
</dbReference>